<name>A0A1H2TAR8_9PSEU</name>
<dbReference type="Proteomes" id="UP000199529">
    <property type="component" value="Unassembled WGS sequence"/>
</dbReference>
<protein>
    <submittedName>
        <fullName evidence="1">Uncharacterized protein</fullName>
    </submittedName>
</protein>
<gene>
    <name evidence="1" type="ORF">SAMN05216215_100343</name>
</gene>
<evidence type="ECO:0000313" key="1">
    <source>
        <dbReference type="EMBL" id="SDW40940.1"/>
    </source>
</evidence>
<dbReference type="RefSeq" id="WP_177226264.1">
    <property type="nucleotide sequence ID" value="NZ_FNOK01000003.1"/>
</dbReference>
<organism evidence="1 2">
    <name type="scientific">Saccharopolyspora shandongensis</name>
    <dbReference type="NCBI Taxonomy" id="418495"/>
    <lineage>
        <taxon>Bacteria</taxon>
        <taxon>Bacillati</taxon>
        <taxon>Actinomycetota</taxon>
        <taxon>Actinomycetes</taxon>
        <taxon>Pseudonocardiales</taxon>
        <taxon>Pseudonocardiaceae</taxon>
        <taxon>Saccharopolyspora</taxon>
    </lineage>
</organism>
<proteinExistence type="predicted"/>
<keyword evidence="2" id="KW-1185">Reference proteome</keyword>
<reference evidence="2" key="1">
    <citation type="submission" date="2016-10" db="EMBL/GenBank/DDBJ databases">
        <authorList>
            <person name="Varghese N."/>
            <person name="Submissions S."/>
        </authorList>
    </citation>
    <scope>NUCLEOTIDE SEQUENCE [LARGE SCALE GENOMIC DNA]</scope>
    <source>
        <strain evidence="2">CGMCC 4.3530</strain>
    </source>
</reference>
<dbReference type="EMBL" id="FNOK01000003">
    <property type="protein sequence ID" value="SDW40940.1"/>
    <property type="molecule type" value="Genomic_DNA"/>
</dbReference>
<sequence>MGTNHPVAALLAEADPLMLSLLAGFDIDTDELQQALLEDVRGHVR</sequence>
<accession>A0A1H2TAR8</accession>
<evidence type="ECO:0000313" key="2">
    <source>
        <dbReference type="Proteomes" id="UP000199529"/>
    </source>
</evidence>
<dbReference type="AlphaFoldDB" id="A0A1H2TAR8"/>